<dbReference type="GO" id="GO:0042777">
    <property type="term" value="P:proton motive force-driven plasma membrane ATP synthesis"/>
    <property type="evidence" value="ECO:0007669"/>
    <property type="project" value="UniProtKB-UniRule"/>
</dbReference>
<dbReference type="InterPro" id="IPR022944">
    <property type="entry name" value="ATPase_V1-cplx_fsu_bac/arc"/>
</dbReference>
<evidence type="ECO:0000256" key="1">
    <source>
        <dbReference type="ARBA" id="ARBA00010148"/>
    </source>
</evidence>
<dbReference type="Pfam" id="PF01990">
    <property type="entry name" value="ATP-synt_F"/>
    <property type="match status" value="1"/>
</dbReference>
<dbReference type="Proteomes" id="UP000321361">
    <property type="component" value="Unassembled WGS sequence"/>
</dbReference>
<dbReference type="Gene3D" id="3.40.50.10580">
    <property type="entry name" value="ATPase, V1 complex, subunit F"/>
    <property type="match status" value="1"/>
</dbReference>
<name>A0A510W9H0_ENTTH</name>
<comment type="similarity">
    <text evidence="1 4">Belongs to the V-ATPase F subunit family.</text>
</comment>
<comment type="function">
    <text evidence="4">Produces ATP from ADP in the presence of a proton gradient across the membrane.</text>
</comment>
<protein>
    <recommendedName>
        <fullName evidence="4">V-type ATP synthase subunit F</fullName>
    </recommendedName>
    <alternativeName>
        <fullName evidence="4">V-ATPase subunit F</fullName>
    </alternativeName>
</protein>
<dbReference type="InterPro" id="IPR008218">
    <property type="entry name" value="ATPase_V1-cplx_f_g_su"/>
</dbReference>
<sequence>MGHKIGVIGDKASVLPFQLVGFDVHFETNPQNVRRLVEQMAKEGYGVIYVTEQCATSIPEVIARYQEQLIPAIVLIPNYQGTEKIGLTEIQNNVEKAVGQNIL</sequence>
<dbReference type="EMBL" id="BJUG01000001">
    <property type="protein sequence ID" value="GEK35844.1"/>
    <property type="molecule type" value="Genomic_DNA"/>
</dbReference>
<dbReference type="GO" id="GO:0005524">
    <property type="term" value="F:ATP binding"/>
    <property type="evidence" value="ECO:0007669"/>
    <property type="project" value="UniProtKB-UniRule"/>
</dbReference>
<dbReference type="OrthoDB" id="5311at2"/>
<dbReference type="GO" id="GO:0046961">
    <property type="term" value="F:proton-transporting ATPase activity, rotational mechanism"/>
    <property type="evidence" value="ECO:0007669"/>
    <property type="project" value="InterPro"/>
</dbReference>
<dbReference type="InterPro" id="IPR036906">
    <property type="entry name" value="ATPase_V1_fsu_sf"/>
</dbReference>
<proteinExistence type="inferred from homology"/>
<organism evidence="5 6">
    <name type="scientific">Enterococcus thailandicus</name>
    <dbReference type="NCBI Taxonomy" id="417368"/>
    <lineage>
        <taxon>Bacteria</taxon>
        <taxon>Bacillati</taxon>
        <taxon>Bacillota</taxon>
        <taxon>Bacilli</taxon>
        <taxon>Lactobacillales</taxon>
        <taxon>Enterococcaceae</taxon>
        <taxon>Enterococcus</taxon>
    </lineage>
</organism>
<reference evidence="5 6" key="1">
    <citation type="submission" date="2019-07" db="EMBL/GenBank/DDBJ databases">
        <title>Whole genome shotgun sequence of Enterococcus thailandicus NBRC 101867.</title>
        <authorList>
            <person name="Hosoyama A."/>
            <person name="Uohara A."/>
            <person name="Ohji S."/>
            <person name="Ichikawa N."/>
        </authorList>
    </citation>
    <scope>NUCLEOTIDE SEQUENCE [LARGE SCALE GENOMIC DNA]</scope>
    <source>
        <strain evidence="5 6">NBRC 101867</strain>
    </source>
</reference>
<dbReference type="GO" id="GO:0046933">
    <property type="term" value="F:proton-transporting ATP synthase activity, rotational mechanism"/>
    <property type="evidence" value="ECO:0007669"/>
    <property type="project" value="UniProtKB-UniRule"/>
</dbReference>
<dbReference type="HAMAP" id="MF_00312">
    <property type="entry name" value="ATP_synth_F_arch"/>
    <property type="match status" value="1"/>
</dbReference>
<evidence type="ECO:0000256" key="4">
    <source>
        <dbReference type="HAMAP-Rule" id="MF_00312"/>
    </source>
</evidence>
<accession>A0A510W9H0</accession>
<keyword evidence="3 4" id="KW-0406">Ion transport</keyword>
<evidence type="ECO:0000313" key="6">
    <source>
        <dbReference type="Proteomes" id="UP000321361"/>
    </source>
</evidence>
<evidence type="ECO:0000313" key="5">
    <source>
        <dbReference type="EMBL" id="GEK35844.1"/>
    </source>
</evidence>
<comment type="caution">
    <text evidence="5">The sequence shown here is derived from an EMBL/GenBank/DDBJ whole genome shotgun (WGS) entry which is preliminary data.</text>
</comment>
<gene>
    <name evidence="5" type="primary">ntpF</name>
    <name evidence="4" type="synonym">atpF</name>
    <name evidence="5" type="ORF">ETH01_01310</name>
</gene>
<keyword evidence="4" id="KW-0375">Hydrogen ion transport</keyword>
<dbReference type="SUPFAM" id="SSF159468">
    <property type="entry name" value="AtpF-like"/>
    <property type="match status" value="1"/>
</dbReference>
<keyword evidence="2 4" id="KW-0813">Transport</keyword>
<dbReference type="AlphaFoldDB" id="A0A510W9H0"/>
<evidence type="ECO:0000256" key="3">
    <source>
        <dbReference type="ARBA" id="ARBA00023065"/>
    </source>
</evidence>
<dbReference type="RefSeq" id="WP_071868660.1">
    <property type="nucleotide sequence ID" value="NZ_BJUG01000001.1"/>
</dbReference>
<dbReference type="NCBIfam" id="NF002384">
    <property type="entry name" value="PRK01395.1"/>
    <property type="match status" value="1"/>
</dbReference>
<evidence type="ECO:0000256" key="2">
    <source>
        <dbReference type="ARBA" id="ARBA00022448"/>
    </source>
</evidence>
<keyword evidence="4" id="KW-0066">ATP synthesis</keyword>